<sequence>LQMRLLYPALLLLLSLLICSTDAAPKAMIRTGGRLDRIQEQTMDSWTESLNKHRHRHHHHPHQQHRRHRLKRRHHHKKKREEKDVDSILLDLDKIMRPRFG</sequence>
<name>A0AAN5IFH0_9BILA</name>
<feature type="signal peptide" evidence="2">
    <location>
        <begin position="1"/>
        <end position="23"/>
    </location>
</feature>
<organism evidence="3 4">
    <name type="scientific">Pristionchus mayeri</name>
    <dbReference type="NCBI Taxonomy" id="1317129"/>
    <lineage>
        <taxon>Eukaryota</taxon>
        <taxon>Metazoa</taxon>
        <taxon>Ecdysozoa</taxon>
        <taxon>Nematoda</taxon>
        <taxon>Chromadorea</taxon>
        <taxon>Rhabditida</taxon>
        <taxon>Rhabditina</taxon>
        <taxon>Diplogasteromorpha</taxon>
        <taxon>Diplogasteroidea</taxon>
        <taxon>Neodiplogasteridae</taxon>
        <taxon>Pristionchus</taxon>
    </lineage>
</organism>
<evidence type="ECO:0000256" key="2">
    <source>
        <dbReference type="SAM" id="SignalP"/>
    </source>
</evidence>
<proteinExistence type="predicted"/>
<keyword evidence="4" id="KW-1185">Reference proteome</keyword>
<comment type="caution">
    <text evidence="3">The sequence shown here is derived from an EMBL/GenBank/DDBJ whole genome shotgun (WGS) entry which is preliminary data.</text>
</comment>
<keyword evidence="2" id="KW-0732">Signal</keyword>
<gene>
    <name evidence="3" type="ORF">PMAYCL1PPCAC_31171</name>
</gene>
<evidence type="ECO:0000313" key="4">
    <source>
        <dbReference type="Proteomes" id="UP001328107"/>
    </source>
</evidence>
<dbReference type="AlphaFoldDB" id="A0AAN5IFH0"/>
<feature type="region of interest" description="Disordered" evidence="1">
    <location>
        <begin position="48"/>
        <end position="85"/>
    </location>
</feature>
<evidence type="ECO:0000313" key="3">
    <source>
        <dbReference type="EMBL" id="GMR60976.1"/>
    </source>
</evidence>
<dbReference type="EMBL" id="BTRK01000006">
    <property type="protein sequence ID" value="GMR60976.1"/>
    <property type="molecule type" value="Genomic_DNA"/>
</dbReference>
<feature type="non-terminal residue" evidence="3">
    <location>
        <position position="1"/>
    </location>
</feature>
<reference evidence="4" key="1">
    <citation type="submission" date="2022-10" db="EMBL/GenBank/DDBJ databases">
        <title>Genome assembly of Pristionchus species.</title>
        <authorList>
            <person name="Yoshida K."/>
            <person name="Sommer R.J."/>
        </authorList>
    </citation>
    <scope>NUCLEOTIDE SEQUENCE [LARGE SCALE GENOMIC DNA]</scope>
    <source>
        <strain evidence="4">RS5460</strain>
    </source>
</reference>
<feature type="chain" id="PRO_5042856311" evidence="2">
    <location>
        <begin position="24"/>
        <end position="101"/>
    </location>
</feature>
<evidence type="ECO:0000256" key="1">
    <source>
        <dbReference type="SAM" id="MobiDB-lite"/>
    </source>
</evidence>
<accession>A0AAN5IFH0</accession>
<feature type="compositionally biased region" description="Basic residues" evidence="1">
    <location>
        <begin position="52"/>
        <end position="80"/>
    </location>
</feature>
<protein>
    <submittedName>
        <fullName evidence="3">Uncharacterized protein</fullName>
    </submittedName>
</protein>
<dbReference type="Proteomes" id="UP001328107">
    <property type="component" value="Unassembled WGS sequence"/>
</dbReference>